<protein>
    <submittedName>
        <fullName evidence="3">Short-chain dehydrogenase</fullName>
    </submittedName>
</protein>
<dbReference type="PRINTS" id="PR00080">
    <property type="entry name" value="SDRFAMILY"/>
</dbReference>
<organism evidence="3 4">
    <name type="scientific">Nocardia jinanensis</name>
    <dbReference type="NCBI Taxonomy" id="382504"/>
    <lineage>
        <taxon>Bacteria</taxon>
        <taxon>Bacillati</taxon>
        <taxon>Actinomycetota</taxon>
        <taxon>Actinomycetes</taxon>
        <taxon>Mycobacteriales</taxon>
        <taxon>Nocardiaceae</taxon>
        <taxon>Nocardia</taxon>
    </lineage>
</organism>
<dbReference type="Proteomes" id="UP000638263">
    <property type="component" value="Unassembled WGS sequence"/>
</dbReference>
<comment type="caution">
    <text evidence="3">The sequence shown here is derived from an EMBL/GenBank/DDBJ whole genome shotgun (WGS) entry which is preliminary data.</text>
</comment>
<dbReference type="PROSITE" id="PS00061">
    <property type="entry name" value="ADH_SHORT"/>
    <property type="match status" value="1"/>
</dbReference>
<dbReference type="InterPro" id="IPR036291">
    <property type="entry name" value="NAD(P)-bd_dom_sf"/>
</dbReference>
<proteinExistence type="inferred from homology"/>
<dbReference type="RefSeq" id="WP_062997875.1">
    <property type="nucleotide sequence ID" value="NZ_BMMH01000005.1"/>
</dbReference>
<dbReference type="CDD" id="cd05233">
    <property type="entry name" value="SDR_c"/>
    <property type="match status" value="1"/>
</dbReference>
<dbReference type="InterPro" id="IPR020904">
    <property type="entry name" value="Sc_DH/Rdtase_CS"/>
</dbReference>
<dbReference type="InterPro" id="IPR002347">
    <property type="entry name" value="SDR_fam"/>
</dbReference>
<dbReference type="EMBL" id="BMMH01000005">
    <property type="protein sequence ID" value="GGL12038.1"/>
    <property type="molecule type" value="Genomic_DNA"/>
</dbReference>
<evidence type="ECO:0000256" key="2">
    <source>
        <dbReference type="ARBA" id="ARBA00023002"/>
    </source>
</evidence>
<gene>
    <name evidence="3" type="ORF">GCM10011588_28040</name>
</gene>
<keyword evidence="2" id="KW-0560">Oxidoreductase</keyword>
<dbReference type="Pfam" id="PF13561">
    <property type="entry name" value="adh_short_C2"/>
    <property type="match status" value="1"/>
</dbReference>
<dbReference type="PRINTS" id="PR00081">
    <property type="entry name" value="GDHRDH"/>
</dbReference>
<evidence type="ECO:0000256" key="1">
    <source>
        <dbReference type="ARBA" id="ARBA00006484"/>
    </source>
</evidence>
<dbReference type="FunFam" id="3.40.50.720:FF:000084">
    <property type="entry name" value="Short-chain dehydrogenase reductase"/>
    <property type="match status" value="1"/>
</dbReference>
<sequence length="251" mass="25908">MQLEGKRIVVTGSAQGMGATCVRAYVREGATVAAIDVRDELGRQTTSEAAATSTGPGSAVYLHADVSDRAQVDAAFDDAVHHLGGLDVLVNVAGVQRARPAAQFTDDDLDFLLGINLRGTILTNQAAFPTMRDARTGTILNFGSDAGLTAMPGLAAYSATKGGVMAWTRTIAGEWGAHGIRANSVIPAIQTPMTTSGATERSDIYSSVPLGGALGDPERDFAPVMIFLASDGARFITGQAIAVNGGLGMVR</sequence>
<comment type="similarity">
    <text evidence="1">Belongs to the short-chain dehydrogenases/reductases (SDR) family.</text>
</comment>
<dbReference type="PANTHER" id="PTHR24321:SF8">
    <property type="entry name" value="ESTRADIOL 17-BETA-DEHYDROGENASE 8-RELATED"/>
    <property type="match status" value="1"/>
</dbReference>
<evidence type="ECO:0000313" key="4">
    <source>
        <dbReference type="Proteomes" id="UP000638263"/>
    </source>
</evidence>
<accession>A0A917RKQ3</accession>
<dbReference type="SUPFAM" id="SSF51735">
    <property type="entry name" value="NAD(P)-binding Rossmann-fold domains"/>
    <property type="match status" value="1"/>
</dbReference>
<dbReference type="PANTHER" id="PTHR24321">
    <property type="entry name" value="DEHYDROGENASES, SHORT CHAIN"/>
    <property type="match status" value="1"/>
</dbReference>
<evidence type="ECO:0000313" key="3">
    <source>
        <dbReference type="EMBL" id="GGL12038.1"/>
    </source>
</evidence>
<reference evidence="3" key="2">
    <citation type="submission" date="2020-09" db="EMBL/GenBank/DDBJ databases">
        <authorList>
            <person name="Sun Q."/>
            <person name="Zhou Y."/>
        </authorList>
    </citation>
    <scope>NUCLEOTIDE SEQUENCE</scope>
    <source>
        <strain evidence="3">CGMCC 4.3508</strain>
    </source>
</reference>
<name>A0A917RKQ3_9NOCA</name>
<dbReference type="GO" id="GO:0016491">
    <property type="term" value="F:oxidoreductase activity"/>
    <property type="evidence" value="ECO:0007669"/>
    <property type="project" value="UniProtKB-KW"/>
</dbReference>
<keyword evidence="4" id="KW-1185">Reference proteome</keyword>
<dbReference type="AlphaFoldDB" id="A0A917RKQ3"/>
<reference evidence="3" key="1">
    <citation type="journal article" date="2014" name="Int. J. Syst. Evol. Microbiol.">
        <title>Complete genome sequence of Corynebacterium casei LMG S-19264T (=DSM 44701T), isolated from a smear-ripened cheese.</title>
        <authorList>
            <consortium name="US DOE Joint Genome Institute (JGI-PGF)"/>
            <person name="Walter F."/>
            <person name="Albersmeier A."/>
            <person name="Kalinowski J."/>
            <person name="Ruckert C."/>
        </authorList>
    </citation>
    <scope>NUCLEOTIDE SEQUENCE</scope>
    <source>
        <strain evidence="3">CGMCC 4.3508</strain>
    </source>
</reference>
<dbReference type="Gene3D" id="3.40.50.720">
    <property type="entry name" value="NAD(P)-binding Rossmann-like Domain"/>
    <property type="match status" value="1"/>
</dbReference>